<gene>
    <name evidence="2" type="ORF">DMH04_41420</name>
</gene>
<evidence type="ECO:0000313" key="2">
    <source>
        <dbReference type="EMBL" id="RSM73474.1"/>
    </source>
</evidence>
<accession>A0A428YUU5</accession>
<feature type="transmembrane region" description="Helical" evidence="1">
    <location>
        <begin position="21"/>
        <end position="42"/>
    </location>
</feature>
<reference evidence="2 3" key="1">
    <citation type="submission" date="2018-05" db="EMBL/GenBank/DDBJ databases">
        <title>Evolution of GPA BGCs.</title>
        <authorList>
            <person name="Waglechner N."/>
            <person name="Wright G.D."/>
        </authorList>
    </citation>
    <scope>NUCLEOTIDE SEQUENCE [LARGE SCALE GENOMIC DNA]</scope>
    <source>
        <strain evidence="2 3">A82846</strain>
    </source>
</reference>
<keyword evidence="1" id="KW-1133">Transmembrane helix</keyword>
<name>A0A428YUU5_KIBAR</name>
<sequence>MTDVPRSDGTVMPMVPVSAELLYQLSIAAGGMAFAVLGRMTVGGPHAEARADHYHQLGDQVEAVLTEHCPGWLERRADQDLTGGGHG</sequence>
<dbReference type="EMBL" id="QHKI01000056">
    <property type="protein sequence ID" value="RSM73474.1"/>
    <property type="molecule type" value="Genomic_DNA"/>
</dbReference>
<evidence type="ECO:0000256" key="1">
    <source>
        <dbReference type="SAM" id="Phobius"/>
    </source>
</evidence>
<protein>
    <submittedName>
        <fullName evidence="2">Uncharacterized protein</fullName>
    </submittedName>
</protein>
<comment type="caution">
    <text evidence="2">The sequence shown here is derived from an EMBL/GenBank/DDBJ whole genome shotgun (WGS) entry which is preliminary data.</text>
</comment>
<evidence type="ECO:0000313" key="3">
    <source>
        <dbReference type="Proteomes" id="UP000287547"/>
    </source>
</evidence>
<proteinExistence type="predicted"/>
<dbReference type="Proteomes" id="UP000287547">
    <property type="component" value="Unassembled WGS sequence"/>
</dbReference>
<dbReference type="AlphaFoldDB" id="A0A428YUU5"/>
<keyword evidence="1" id="KW-0472">Membrane</keyword>
<dbReference type="RefSeq" id="WP_037253848.1">
    <property type="nucleotide sequence ID" value="NZ_QHKI01000056.1"/>
</dbReference>
<organism evidence="2 3">
    <name type="scientific">Kibdelosporangium aridum</name>
    <dbReference type="NCBI Taxonomy" id="2030"/>
    <lineage>
        <taxon>Bacteria</taxon>
        <taxon>Bacillati</taxon>
        <taxon>Actinomycetota</taxon>
        <taxon>Actinomycetes</taxon>
        <taxon>Pseudonocardiales</taxon>
        <taxon>Pseudonocardiaceae</taxon>
        <taxon>Kibdelosporangium</taxon>
    </lineage>
</organism>
<keyword evidence="1" id="KW-0812">Transmembrane</keyword>